<gene>
    <name evidence="1" type="ORF">F4559_001487</name>
</gene>
<keyword evidence="2" id="KW-1185">Reference proteome</keyword>
<sequence>MPFGDVDVEHDEAARDQAVVLPDGTVLVEPTDTELATALGR</sequence>
<comment type="caution">
    <text evidence="1">The sequence shown here is derived from an EMBL/GenBank/DDBJ whole genome shotgun (WGS) entry which is preliminary data.</text>
</comment>
<dbReference type="RefSeq" id="WP_281386279.1">
    <property type="nucleotide sequence ID" value="NZ_BAABAI010000003.1"/>
</dbReference>
<evidence type="ECO:0000313" key="2">
    <source>
        <dbReference type="Proteomes" id="UP000542674"/>
    </source>
</evidence>
<protein>
    <submittedName>
        <fullName evidence="1">Uncharacterized protein</fullName>
    </submittedName>
</protein>
<accession>A0A7W7WV39</accession>
<evidence type="ECO:0000313" key="1">
    <source>
        <dbReference type="EMBL" id="MBB4964128.1"/>
    </source>
</evidence>
<organism evidence="1 2">
    <name type="scientific">Saccharothrix violaceirubra</name>
    <dbReference type="NCBI Taxonomy" id="413306"/>
    <lineage>
        <taxon>Bacteria</taxon>
        <taxon>Bacillati</taxon>
        <taxon>Actinomycetota</taxon>
        <taxon>Actinomycetes</taxon>
        <taxon>Pseudonocardiales</taxon>
        <taxon>Pseudonocardiaceae</taxon>
        <taxon>Saccharothrix</taxon>
    </lineage>
</organism>
<dbReference type="Proteomes" id="UP000542674">
    <property type="component" value="Unassembled WGS sequence"/>
</dbReference>
<dbReference type="EMBL" id="JACHJS010000001">
    <property type="protein sequence ID" value="MBB4964128.1"/>
    <property type="molecule type" value="Genomic_DNA"/>
</dbReference>
<name>A0A7W7WV39_9PSEU</name>
<proteinExistence type="predicted"/>
<reference evidence="1 2" key="1">
    <citation type="submission" date="2020-08" db="EMBL/GenBank/DDBJ databases">
        <title>Sequencing the genomes of 1000 actinobacteria strains.</title>
        <authorList>
            <person name="Klenk H.-P."/>
        </authorList>
    </citation>
    <scope>NUCLEOTIDE SEQUENCE [LARGE SCALE GENOMIC DNA]</scope>
    <source>
        <strain evidence="1 2">DSM 45084</strain>
    </source>
</reference>
<dbReference type="AlphaFoldDB" id="A0A7W7WV39"/>